<evidence type="ECO:0000313" key="1">
    <source>
        <dbReference type="EMBL" id="SFH64188.1"/>
    </source>
</evidence>
<proteinExistence type="predicted"/>
<dbReference type="InterPro" id="IPR043899">
    <property type="entry name" value="DUF5789"/>
</dbReference>
<sequence length="94" mass="10062">MSVGSVEDVMTRTIRLNRIDGVLSELEYPVEPSTVATECDDVTVRLADGEVNLGATVSSSTAVEFASVEELTEELMSLLPRRAVGEPFQSDGDA</sequence>
<organism evidence="1 2">
    <name type="scientific">Halorubrum aquaticum</name>
    <dbReference type="NCBI Taxonomy" id="387340"/>
    <lineage>
        <taxon>Archaea</taxon>
        <taxon>Methanobacteriati</taxon>
        <taxon>Methanobacteriota</taxon>
        <taxon>Stenosarchaea group</taxon>
        <taxon>Halobacteria</taxon>
        <taxon>Halobacteriales</taxon>
        <taxon>Haloferacaceae</taxon>
        <taxon>Halorubrum</taxon>
    </lineage>
</organism>
<reference evidence="1 2" key="1">
    <citation type="submission" date="2016-10" db="EMBL/GenBank/DDBJ databases">
        <authorList>
            <person name="Varghese N."/>
            <person name="Submissions S."/>
        </authorList>
    </citation>
    <scope>NUCLEOTIDE SEQUENCE [LARGE SCALE GENOMIC DNA]</scope>
    <source>
        <strain evidence="1 2">CGMCC 1.6377</strain>
    </source>
</reference>
<evidence type="ECO:0000313" key="2">
    <source>
        <dbReference type="Proteomes" id="UP000323537"/>
    </source>
</evidence>
<dbReference type="Pfam" id="PF19102">
    <property type="entry name" value="DUF5789"/>
    <property type="match status" value="1"/>
</dbReference>
<dbReference type="EMBL" id="FOPZ01000014">
    <property type="protein sequence ID" value="SFH64188.1"/>
    <property type="molecule type" value="Genomic_DNA"/>
</dbReference>
<accession>A0A1I3BPG6</accession>
<dbReference type="Proteomes" id="UP000323537">
    <property type="component" value="Unassembled WGS sequence"/>
</dbReference>
<name>A0A1I3BPG6_9EURY</name>
<gene>
    <name evidence="1" type="ORF">SAMN04488066_11449</name>
</gene>
<protein>
    <submittedName>
        <fullName evidence="1">Uncharacterized protein</fullName>
    </submittedName>
</protein>
<keyword evidence="2" id="KW-1185">Reference proteome</keyword>
<dbReference type="AlphaFoldDB" id="A0A1I3BPG6"/>